<evidence type="ECO:0008006" key="4">
    <source>
        <dbReference type="Google" id="ProtNLM"/>
    </source>
</evidence>
<dbReference type="SUPFAM" id="SSF48452">
    <property type="entry name" value="TPR-like"/>
    <property type="match status" value="1"/>
</dbReference>
<organism evidence="2 3">
    <name type="scientific">Amycolatopsis coloradensis</name>
    <dbReference type="NCBI Taxonomy" id="76021"/>
    <lineage>
        <taxon>Bacteria</taxon>
        <taxon>Bacillati</taxon>
        <taxon>Actinomycetota</taxon>
        <taxon>Actinomycetes</taxon>
        <taxon>Pseudonocardiales</taxon>
        <taxon>Pseudonocardiaceae</taxon>
        <taxon>Amycolatopsis</taxon>
    </lineage>
</organism>
<dbReference type="Proteomes" id="UP000187486">
    <property type="component" value="Unassembled WGS sequence"/>
</dbReference>
<protein>
    <recommendedName>
        <fullName evidence="4">Tetratricopeptide repeat protein</fullName>
    </recommendedName>
</protein>
<dbReference type="InterPro" id="IPR011990">
    <property type="entry name" value="TPR-like_helical_dom_sf"/>
</dbReference>
<dbReference type="Pfam" id="PF13424">
    <property type="entry name" value="TPR_12"/>
    <property type="match status" value="1"/>
</dbReference>
<evidence type="ECO:0000313" key="2">
    <source>
        <dbReference type="EMBL" id="OLZ43013.1"/>
    </source>
</evidence>
<comment type="caution">
    <text evidence="2">The sequence shown here is derived from an EMBL/GenBank/DDBJ whole genome shotgun (WGS) entry which is preliminary data.</text>
</comment>
<dbReference type="Gene3D" id="1.25.40.10">
    <property type="entry name" value="Tetratricopeptide repeat domain"/>
    <property type="match status" value="1"/>
</dbReference>
<name>A0A1R0KDI8_9PSEU</name>
<sequence length="191" mass="20610">MTAARTGGGGSPEIIEVRVPEQAALDGDARKAGADGSPTSFWPAWLGEDFDRVAVWSVGYEAWSTGACETAGHLVRAIELCERTLAARERIFGNDHQDTLNSRNDLAYAHGTGGDLPLAIKMFETARADALGPDHRRSGRTVRRCPTTPPPRRGTPAPKPPRRRRLRGGPYRSSTLSSGIPSRSRDPVPNS</sequence>
<feature type="compositionally biased region" description="Pro residues" evidence="1">
    <location>
        <begin position="147"/>
        <end position="159"/>
    </location>
</feature>
<dbReference type="STRING" id="76021.BS329_40445"/>
<keyword evidence="3" id="KW-1185">Reference proteome</keyword>
<dbReference type="AlphaFoldDB" id="A0A1R0KDI8"/>
<dbReference type="OrthoDB" id="4560088at2"/>
<gene>
    <name evidence="2" type="ORF">BS329_40445</name>
</gene>
<reference evidence="2 3" key="1">
    <citation type="submission" date="2016-01" db="EMBL/GenBank/DDBJ databases">
        <title>Amycolatopsis coloradensis genome sequencing and assembly.</title>
        <authorList>
            <person name="Mayilraj S."/>
        </authorList>
    </citation>
    <scope>NUCLEOTIDE SEQUENCE [LARGE SCALE GENOMIC DNA]</scope>
    <source>
        <strain evidence="2 3">DSM 44225</strain>
    </source>
</reference>
<accession>A0A1R0KDI8</accession>
<dbReference type="RefSeq" id="WP_076168762.1">
    <property type="nucleotide sequence ID" value="NZ_MQUQ01000041.1"/>
</dbReference>
<dbReference type="EMBL" id="MQUQ01000041">
    <property type="protein sequence ID" value="OLZ43013.1"/>
    <property type="molecule type" value="Genomic_DNA"/>
</dbReference>
<feature type="region of interest" description="Disordered" evidence="1">
    <location>
        <begin position="130"/>
        <end position="191"/>
    </location>
</feature>
<proteinExistence type="predicted"/>
<evidence type="ECO:0000313" key="3">
    <source>
        <dbReference type="Proteomes" id="UP000187486"/>
    </source>
</evidence>
<evidence type="ECO:0000256" key="1">
    <source>
        <dbReference type="SAM" id="MobiDB-lite"/>
    </source>
</evidence>